<dbReference type="Pfam" id="PF20925">
    <property type="entry name" value="Htt_bridge"/>
    <property type="match status" value="1"/>
</dbReference>
<accession>A0ABQ9J2F1</accession>
<dbReference type="PANTHER" id="PTHR10170">
    <property type="entry name" value="HUNTINGTON DISEASE PROTEIN"/>
    <property type="match status" value="1"/>
</dbReference>
<evidence type="ECO:0000313" key="1">
    <source>
        <dbReference type="EMBL" id="KAJ8971469.1"/>
    </source>
</evidence>
<reference evidence="1" key="1">
    <citation type="journal article" date="2023" name="Insect Mol. Biol.">
        <title>Genome sequencing provides insights into the evolution of gene families encoding plant cell wall-degrading enzymes in longhorned beetles.</title>
        <authorList>
            <person name="Shin N.R."/>
            <person name="Okamura Y."/>
            <person name="Kirsch R."/>
            <person name="Pauchet Y."/>
        </authorList>
    </citation>
    <scope>NUCLEOTIDE SEQUENCE</scope>
    <source>
        <strain evidence="1">MMC_N1</strain>
    </source>
</reference>
<dbReference type="PANTHER" id="PTHR10170:SF10">
    <property type="entry name" value="HUNTINGTIN"/>
    <property type="match status" value="1"/>
</dbReference>
<dbReference type="EMBL" id="JAPWTJ010001480">
    <property type="protein sequence ID" value="KAJ8971469.1"/>
    <property type="molecule type" value="Genomic_DNA"/>
</dbReference>
<dbReference type="InterPro" id="IPR028426">
    <property type="entry name" value="Huntingtin_fam"/>
</dbReference>
<name>A0ABQ9J2F1_9CUCU</name>
<proteinExistence type="predicted"/>
<evidence type="ECO:0000313" key="2">
    <source>
        <dbReference type="Proteomes" id="UP001162164"/>
    </source>
</evidence>
<comment type="caution">
    <text evidence="1">The sequence shown here is derived from an EMBL/GenBank/DDBJ whole genome shotgun (WGS) entry which is preliminary data.</text>
</comment>
<keyword evidence="2" id="KW-1185">Reference proteome</keyword>
<gene>
    <name evidence="1" type="ORF">NQ317_001246</name>
</gene>
<protein>
    <submittedName>
        <fullName evidence="1">Uncharacterized protein</fullName>
    </submittedName>
</protein>
<organism evidence="1 2">
    <name type="scientific">Molorchus minor</name>
    <dbReference type="NCBI Taxonomy" id="1323400"/>
    <lineage>
        <taxon>Eukaryota</taxon>
        <taxon>Metazoa</taxon>
        <taxon>Ecdysozoa</taxon>
        <taxon>Arthropoda</taxon>
        <taxon>Hexapoda</taxon>
        <taxon>Insecta</taxon>
        <taxon>Pterygota</taxon>
        <taxon>Neoptera</taxon>
        <taxon>Endopterygota</taxon>
        <taxon>Coleoptera</taxon>
        <taxon>Polyphaga</taxon>
        <taxon>Cucujiformia</taxon>
        <taxon>Chrysomeloidea</taxon>
        <taxon>Cerambycidae</taxon>
        <taxon>Lamiinae</taxon>
        <taxon>Monochamini</taxon>
        <taxon>Molorchus</taxon>
    </lineage>
</organism>
<dbReference type="Proteomes" id="UP001162164">
    <property type="component" value="Unassembled WGS sequence"/>
</dbReference>
<sequence length="184" mass="20941">MNYSDRWFWSNVLRIDDNLRDGLKNPSIHLEAIKMGGAISFCDYLSENLESDNLSWFLNNCSEFLVHLGSEAPIFEFISSIHRNHNLSKVFIETISKKCKNIDCPVFKTKILKCVENCHSSQIGAVLGLLVPNMLNFRQVALSRMAANLASRKIEFLLTLPMEDVNNQLPKEVIIGMQEVVKPL</sequence>
<dbReference type="InterPro" id="IPR048412">
    <property type="entry name" value="Htt_bridge"/>
</dbReference>